<dbReference type="Proteomes" id="UP000268084">
    <property type="component" value="Chromosome"/>
</dbReference>
<feature type="region of interest" description="Disordered" evidence="1">
    <location>
        <begin position="120"/>
        <end position="149"/>
    </location>
</feature>
<dbReference type="PANTHER" id="PTHR39420:SF1">
    <property type="entry name" value="HYDROLASE"/>
    <property type="match status" value="1"/>
</dbReference>
<gene>
    <name evidence="2" type="ORF">EH165_13000</name>
</gene>
<dbReference type="NCBIfam" id="TIGR03883">
    <property type="entry name" value="DUF2342_F420"/>
    <property type="match status" value="1"/>
</dbReference>
<dbReference type="PANTHER" id="PTHR39420">
    <property type="match status" value="1"/>
</dbReference>
<dbReference type="NCBIfam" id="TIGR03624">
    <property type="entry name" value="putative hydrolase"/>
    <property type="match status" value="1"/>
</dbReference>
<feature type="region of interest" description="Disordered" evidence="1">
    <location>
        <begin position="1"/>
        <end position="28"/>
    </location>
</feature>
<dbReference type="AlphaFoldDB" id="A0A3G8ZNP7"/>
<proteinExistence type="predicted"/>
<dbReference type="KEGG" id="nak:EH165_13000"/>
<name>A0A3G8ZNP7_9ACTN</name>
<feature type="compositionally biased region" description="Low complexity" evidence="1">
    <location>
        <begin position="139"/>
        <end position="149"/>
    </location>
</feature>
<dbReference type="EMBL" id="CP034170">
    <property type="protein sequence ID" value="AZI58919.1"/>
    <property type="molecule type" value="Genomic_DNA"/>
</dbReference>
<dbReference type="Pfam" id="PF10103">
    <property type="entry name" value="Zincin_2"/>
    <property type="match status" value="1"/>
</dbReference>
<keyword evidence="3" id="KW-1185">Reference proteome</keyword>
<dbReference type="SUPFAM" id="SSF55486">
    <property type="entry name" value="Metalloproteases ('zincins'), catalytic domain"/>
    <property type="match status" value="1"/>
</dbReference>
<sequence>MPSPQPCADVAVPDLGGPDSGATGAGAGPIDWDAAVRIGVKAAPTGPRLSGHTAKHAVDQLRSFSRSAELAVREVTLLGHELPVLDGTVVDRPGWIRATSEGMRVLAQPMTDRLAEQFATDPKRDRDAPGAAKFRVGHSSASTPASSKSTAAAAVPVGTILGFLSGKVLGQYDPFSSVPGSSDPGRLLLVAPNIVKVEREIEADPSDFRMWVCLHESTHRLQFTAVPWMRDYFRGLVAQFAAEQELDSSALLRTMTNALKSRNHTPGLSWIEATQTPAQREVFDKITAMMTLLEGHADYVMDAVGPQVVPSVAQIRKAFSQRRLKSKGPLDRLMRALLGMDLKMKQYVQGGAFVHAAVEQVGMTEFNHIWDSPDTLPTRAETTDPAAWVARVL</sequence>
<evidence type="ECO:0000313" key="3">
    <source>
        <dbReference type="Proteomes" id="UP000268084"/>
    </source>
</evidence>
<protein>
    <submittedName>
        <fullName evidence="2">Coenzyme F420 biosynthesis-associated protein</fullName>
    </submittedName>
</protein>
<evidence type="ECO:0000313" key="2">
    <source>
        <dbReference type="EMBL" id="AZI58919.1"/>
    </source>
</evidence>
<organism evidence="2 3">
    <name type="scientific">Nakamurella antarctica</name>
    <dbReference type="NCBI Taxonomy" id="1902245"/>
    <lineage>
        <taxon>Bacteria</taxon>
        <taxon>Bacillati</taxon>
        <taxon>Actinomycetota</taxon>
        <taxon>Actinomycetes</taxon>
        <taxon>Nakamurellales</taxon>
        <taxon>Nakamurellaceae</taxon>
        <taxon>Nakamurella</taxon>
    </lineage>
</organism>
<dbReference type="InterPro" id="IPR022454">
    <property type="entry name" value="CHP03883_F420-assoc"/>
</dbReference>
<reference evidence="2 3" key="1">
    <citation type="submission" date="2018-11" db="EMBL/GenBank/DDBJ databases">
        <authorList>
            <person name="Da X."/>
        </authorList>
    </citation>
    <scope>NUCLEOTIDE SEQUENCE [LARGE SCALE GENOMIC DNA]</scope>
    <source>
        <strain evidence="2 3">S14-144</strain>
    </source>
</reference>
<dbReference type="OrthoDB" id="142939at2"/>
<accession>A0A3G8ZNP7</accession>
<dbReference type="InterPro" id="IPR042271">
    <property type="entry name" value="Zinicin_2_N"/>
</dbReference>
<dbReference type="Gene3D" id="1.20.150.30">
    <property type="entry name" value="Zincin-like metallopeptidase, N-terminal domain"/>
    <property type="match status" value="1"/>
</dbReference>
<evidence type="ECO:0000256" key="1">
    <source>
        <dbReference type="SAM" id="MobiDB-lite"/>
    </source>
</evidence>
<dbReference type="InterPro" id="IPR018766">
    <property type="entry name" value="Zinicin_2"/>
</dbReference>
<reference evidence="2 3" key="2">
    <citation type="submission" date="2018-12" db="EMBL/GenBank/DDBJ databases">
        <title>Nakamurella antarcticus sp. nov., isolated from Antarctica South Shetland Islands soil.</title>
        <authorList>
            <person name="Peng F."/>
        </authorList>
    </citation>
    <scope>NUCLEOTIDE SEQUENCE [LARGE SCALE GENOMIC DNA]</scope>
    <source>
        <strain evidence="2 3">S14-144</strain>
    </source>
</reference>